<gene>
    <name evidence="1" type="ORF">IT779_34245</name>
</gene>
<keyword evidence="2" id="KW-1185">Reference proteome</keyword>
<evidence type="ECO:0000313" key="2">
    <source>
        <dbReference type="Proteomes" id="UP000655751"/>
    </source>
</evidence>
<comment type="caution">
    <text evidence="1">The sequence shown here is derived from an EMBL/GenBank/DDBJ whole genome shotgun (WGS) entry which is preliminary data.</text>
</comment>
<dbReference type="RefSeq" id="WP_196153622.1">
    <property type="nucleotide sequence ID" value="NZ_JADMLG010000023.1"/>
</dbReference>
<proteinExistence type="predicted"/>
<organism evidence="1 2">
    <name type="scientific">Nocardia bovistercoris</name>
    <dbReference type="NCBI Taxonomy" id="2785916"/>
    <lineage>
        <taxon>Bacteria</taxon>
        <taxon>Bacillati</taxon>
        <taxon>Actinomycetota</taxon>
        <taxon>Actinomycetes</taxon>
        <taxon>Mycobacteriales</taxon>
        <taxon>Nocardiaceae</taxon>
        <taxon>Nocardia</taxon>
    </lineage>
</organism>
<dbReference type="Proteomes" id="UP000655751">
    <property type="component" value="Unassembled WGS sequence"/>
</dbReference>
<evidence type="ECO:0000313" key="1">
    <source>
        <dbReference type="EMBL" id="MBH0781346.1"/>
    </source>
</evidence>
<reference evidence="1" key="1">
    <citation type="submission" date="2020-11" db="EMBL/GenBank/DDBJ databases">
        <title>Nocardia NEAU-351.nov., a novel actinomycete isolated from the cow dung.</title>
        <authorList>
            <person name="Zhang X."/>
        </authorList>
    </citation>
    <scope>NUCLEOTIDE SEQUENCE</scope>
    <source>
        <strain evidence="1">NEAU-351</strain>
    </source>
</reference>
<dbReference type="EMBL" id="JADMLG010000023">
    <property type="protein sequence ID" value="MBH0781346.1"/>
    <property type="molecule type" value="Genomic_DNA"/>
</dbReference>
<protein>
    <submittedName>
        <fullName evidence="1">Uncharacterized protein</fullName>
    </submittedName>
</protein>
<name>A0A931IH91_9NOCA</name>
<dbReference type="AlphaFoldDB" id="A0A931IH91"/>
<sequence>MPTPPDDEPHRRSQDIDMANEPLRLNPDAPRQYTMSGAEVDFFVFVLCSDRGQHEPVLLTTARRELGGGHGMNHALRWFAAPAVGEQQADEFNLSRSSYDFRCPRCRRNPRIDRHRWWSLVDAAAINGLDSIDLSLLPF</sequence>
<accession>A0A931IH91</accession>